<evidence type="ECO:0000256" key="1">
    <source>
        <dbReference type="SAM" id="MobiDB-lite"/>
    </source>
</evidence>
<evidence type="ECO:0000313" key="4">
    <source>
        <dbReference type="Proteomes" id="UP000256690"/>
    </source>
</evidence>
<dbReference type="AlphaFoldDB" id="A0A3D8SUE4"/>
<dbReference type="InterPro" id="IPR033481">
    <property type="entry name" value="Dni1/Fig1"/>
</dbReference>
<dbReference type="STRING" id="1810919.A0A3D8SUE4"/>
<feature type="compositionally biased region" description="Acidic residues" evidence="1">
    <location>
        <begin position="64"/>
        <end position="76"/>
    </location>
</feature>
<dbReference type="OrthoDB" id="3550957at2759"/>
<comment type="caution">
    <text evidence="3">The sequence shown here is derived from an EMBL/GenBank/DDBJ whole genome shotgun (WGS) entry which is preliminary data.</text>
</comment>
<dbReference type="GeneID" id="38112088"/>
<evidence type="ECO:0000313" key="3">
    <source>
        <dbReference type="EMBL" id="RDW89943.1"/>
    </source>
</evidence>
<feature type="transmembrane region" description="Helical" evidence="2">
    <location>
        <begin position="317"/>
        <end position="338"/>
    </location>
</feature>
<dbReference type="EMBL" id="PVWQ01000002">
    <property type="protein sequence ID" value="RDW89943.1"/>
    <property type="molecule type" value="Genomic_DNA"/>
</dbReference>
<keyword evidence="2" id="KW-1133">Transmembrane helix</keyword>
<dbReference type="Pfam" id="PF12351">
    <property type="entry name" value="Fig1"/>
    <property type="match status" value="1"/>
</dbReference>
<gene>
    <name evidence="3" type="ORF">DSM5745_01718</name>
</gene>
<dbReference type="GO" id="GO:0043332">
    <property type="term" value="C:mating projection tip"/>
    <property type="evidence" value="ECO:0007669"/>
    <property type="project" value="TreeGrafter"/>
</dbReference>
<proteinExistence type="predicted"/>
<accession>A0A3D8SUE4</accession>
<organism evidence="3 4">
    <name type="scientific">Aspergillus mulundensis</name>
    <dbReference type="NCBI Taxonomy" id="1810919"/>
    <lineage>
        <taxon>Eukaryota</taxon>
        <taxon>Fungi</taxon>
        <taxon>Dikarya</taxon>
        <taxon>Ascomycota</taxon>
        <taxon>Pezizomycotina</taxon>
        <taxon>Eurotiomycetes</taxon>
        <taxon>Eurotiomycetidae</taxon>
        <taxon>Eurotiales</taxon>
        <taxon>Aspergillaceae</taxon>
        <taxon>Aspergillus</taxon>
        <taxon>Aspergillus subgen. Nidulantes</taxon>
    </lineage>
</organism>
<dbReference type="GO" id="GO:0016020">
    <property type="term" value="C:membrane"/>
    <property type="evidence" value="ECO:0007669"/>
    <property type="project" value="InterPro"/>
</dbReference>
<sequence length="399" mass="42871">MQEIETQPEPEAQSQATPPSVHDDVHPAHGGLPGSQPPFLRLPLPKLGLRQKLKAKWRKREQQPSEDEQQPDEQEFYQDEPVQGIGDEADEEVTAASVLLSRPSRSGSESDSHVDDEGSNRWWEISPPVLRRAGRFVPMIGFHHVLMFITMVAIIFLSLVVAGCSSQSMHNIYILELSYVQSTNSSMRSGEEVSSPSFYSLVANVSSTGDLVARVGYFGICMATNVDGQLTGWICQSSAKTLAVVINASNDPLNVLAVADNFRDQVIVSMMIIISIVLLFLSICTMALFPGGHDGVDESGSIIVEVAPFPSRPLTQLVLAFQTLAALVLITAILWQHIAAVAQAATTEAAFGGAVTGGVGDVAMGLGWGALAANLLVVCGVGVMILSLKLLRRLSDEEP</sequence>
<protein>
    <submittedName>
        <fullName evidence="3">Uncharacterized protein</fullName>
    </submittedName>
</protein>
<dbReference type="GO" id="GO:0000747">
    <property type="term" value="P:conjugation with cellular fusion"/>
    <property type="evidence" value="ECO:0007669"/>
    <property type="project" value="TreeGrafter"/>
</dbReference>
<dbReference type="Proteomes" id="UP000256690">
    <property type="component" value="Unassembled WGS sequence"/>
</dbReference>
<dbReference type="RefSeq" id="XP_026606897.1">
    <property type="nucleotide sequence ID" value="XM_026743734.1"/>
</dbReference>
<evidence type="ECO:0000256" key="2">
    <source>
        <dbReference type="SAM" id="Phobius"/>
    </source>
</evidence>
<feature type="transmembrane region" description="Helical" evidence="2">
    <location>
        <begin position="140"/>
        <end position="161"/>
    </location>
</feature>
<keyword evidence="4" id="KW-1185">Reference proteome</keyword>
<keyword evidence="2" id="KW-0812">Transmembrane</keyword>
<name>A0A3D8SUE4_9EURO</name>
<feature type="transmembrane region" description="Helical" evidence="2">
    <location>
        <begin position="366"/>
        <end position="388"/>
    </location>
</feature>
<feature type="compositionally biased region" description="Basic residues" evidence="1">
    <location>
        <begin position="49"/>
        <end position="59"/>
    </location>
</feature>
<feature type="transmembrane region" description="Helical" evidence="2">
    <location>
        <begin position="266"/>
        <end position="289"/>
    </location>
</feature>
<dbReference type="PANTHER" id="PTHR28092:SF1">
    <property type="entry name" value="FACTOR-INDUCED GENE 1 PROTEIN"/>
    <property type="match status" value="1"/>
</dbReference>
<keyword evidence="2" id="KW-0472">Membrane</keyword>
<feature type="region of interest" description="Disordered" evidence="1">
    <location>
        <begin position="1"/>
        <end position="76"/>
    </location>
</feature>
<feature type="region of interest" description="Disordered" evidence="1">
    <location>
        <begin position="99"/>
        <end position="119"/>
    </location>
</feature>
<dbReference type="PANTHER" id="PTHR28092">
    <property type="entry name" value="FACTOR-INDUCED GENE 1 PROTEIN"/>
    <property type="match status" value="1"/>
</dbReference>
<reference evidence="3 4" key="1">
    <citation type="journal article" date="2018" name="IMA Fungus">
        <title>IMA Genome-F 9: Draft genome sequence of Annulohypoxylon stygium, Aspergillus mulundensis, Berkeleyomyces basicola (syn. Thielaviopsis basicola), Ceratocystis smalleyi, two Cercospora beticola strains, Coleophoma cylindrospora, Fusarium fracticaudum, Phialophora cf. hyalina, and Morchella septimelata.</title>
        <authorList>
            <person name="Wingfield B.D."/>
            <person name="Bills G.F."/>
            <person name="Dong Y."/>
            <person name="Huang W."/>
            <person name="Nel W.J."/>
            <person name="Swalarsk-Parry B.S."/>
            <person name="Vaghefi N."/>
            <person name="Wilken P.M."/>
            <person name="An Z."/>
            <person name="de Beer Z.W."/>
            <person name="De Vos L."/>
            <person name="Chen L."/>
            <person name="Duong T.A."/>
            <person name="Gao Y."/>
            <person name="Hammerbacher A."/>
            <person name="Kikkert J.R."/>
            <person name="Li Y."/>
            <person name="Li H."/>
            <person name="Li K."/>
            <person name="Li Q."/>
            <person name="Liu X."/>
            <person name="Ma X."/>
            <person name="Naidoo K."/>
            <person name="Pethybridge S.J."/>
            <person name="Sun J."/>
            <person name="Steenkamp E.T."/>
            <person name="van der Nest M.A."/>
            <person name="van Wyk S."/>
            <person name="Wingfield M.J."/>
            <person name="Xiong C."/>
            <person name="Yue Q."/>
            <person name="Zhang X."/>
        </authorList>
    </citation>
    <scope>NUCLEOTIDE SEQUENCE [LARGE SCALE GENOMIC DNA]</scope>
    <source>
        <strain evidence="3 4">DSM 5745</strain>
    </source>
</reference>
<feature type="compositionally biased region" description="Basic and acidic residues" evidence="1">
    <location>
        <begin position="108"/>
        <end position="119"/>
    </location>
</feature>